<evidence type="ECO:0000256" key="3">
    <source>
        <dbReference type="ARBA" id="ARBA00022763"/>
    </source>
</evidence>
<dbReference type="InterPro" id="IPR021843">
    <property type="entry name" value="PSME4_C"/>
</dbReference>
<evidence type="ECO:0000313" key="8">
    <source>
        <dbReference type="EMBL" id="VFT96087.1"/>
    </source>
</evidence>
<dbReference type="InterPro" id="IPR016024">
    <property type="entry name" value="ARM-type_fold"/>
</dbReference>
<proteinExistence type="inferred from homology"/>
<dbReference type="GO" id="GO:0016504">
    <property type="term" value="F:peptidase activator activity"/>
    <property type="evidence" value="ECO:0007669"/>
    <property type="project" value="InterPro"/>
</dbReference>
<dbReference type="Pfam" id="PF11919">
    <property type="entry name" value="PSME4_C"/>
    <property type="match status" value="1"/>
</dbReference>
<feature type="domain" description="Proteasome activator Blm10 middle HEAT repeats region" evidence="6">
    <location>
        <begin position="310"/>
        <end position="785"/>
    </location>
</feature>
<evidence type="ECO:0000256" key="2">
    <source>
        <dbReference type="ARBA" id="ARBA00022737"/>
    </source>
</evidence>
<dbReference type="GO" id="GO:0005634">
    <property type="term" value="C:nucleus"/>
    <property type="evidence" value="ECO:0007669"/>
    <property type="project" value="TreeGrafter"/>
</dbReference>
<dbReference type="Gene3D" id="1.25.10.10">
    <property type="entry name" value="Leucine-rich Repeat Variant"/>
    <property type="match status" value="1"/>
</dbReference>
<dbReference type="Pfam" id="PF16507">
    <property type="entry name" value="HEAT_PSME4_mid"/>
    <property type="match status" value="1"/>
</dbReference>
<gene>
    <name evidence="8" type="primary">Aste57867_19373</name>
    <name evidence="7" type="ORF">As57867_019309</name>
    <name evidence="8" type="ORF">ASTE57867_19373</name>
</gene>
<dbReference type="PANTHER" id="PTHR32170">
    <property type="entry name" value="PROTEASOME ACTIVATOR COMPLEX SUBUNIT 4"/>
    <property type="match status" value="1"/>
</dbReference>
<dbReference type="GO" id="GO:0010499">
    <property type="term" value="P:proteasomal ubiquitin-independent protein catabolic process"/>
    <property type="evidence" value="ECO:0007669"/>
    <property type="project" value="TreeGrafter"/>
</dbReference>
<dbReference type="PANTHER" id="PTHR32170:SF3">
    <property type="entry name" value="PROTEASOME ACTIVATOR COMPLEX SUBUNIT 4"/>
    <property type="match status" value="1"/>
</dbReference>
<organism evidence="8 9">
    <name type="scientific">Aphanomyces stellatus</name>
    <dbReference type="NCBI Taxonomy" id="120398"/>
    <lineage>
        <taxon>Eukaryota</taxon>
        <taxon>Sar</taxon>
        <taxon>Stramenopiles</taxon>
        <taxon>Oomycota</taxon>
        <taxon>Saprolegniomycetes</taxon>
        <taxon>Saprolegniales</taxon>
        <taxon>Verrucalvaceae</taxon>
        <taxon>Aphanomyces</taxon>
    </lineage>
</organism>
<dbReference type="SUPFAM" id="SSF48371">
    <property type="entry name" value="ARM repeat"/>
    <property type="match status" value="2"/>
</dbReference>
<dbReference type="OrthoDB" id="17907at2759"/>
<dbReference type="EMBL" id="CAADRA010006541">
    <property type="protein sequence ID" value="VFT96087.1"/>
    <property type="molecule type" value="Genomic_DNA"/>
</dbReference>
<keyword evidence="9" id="KW-1185">Reference proteome</keyword>
<protein>
    <submittedName>
        <fullName evidence="8">Aste57867_19373 protein</fullName>
    </submittedName>
</protein>
<name>A0A485LCJ4_9STRA</name>
<evidence type="ECO:0000259" key="5">
    <source>
        <dbReference type="Pfam" id="PF11919"/>
    </source>
</evidence>
<keyword evidence="4" id="KW-0234">DNA repair</keyword>
<dbReference type="InterPro" id="IPR035309">
    <property type="entry name" value="PSME4"/>
</dbReference>
<evidence type="ECO:0000313" key="9">
    <source>
        <dbReference type="Proteomes" id="UP000332933"/>
    </source>
</evidence>
<evidence type="ECO:0000259" key="6">
    <source>
        <dbReference type="Pfam" id="PF16507"/>
    </source>
</evidence>
<sequence length="1741" mass="196751">MHVYSSLLPAHMRSKVDAEEQFMLEDIQAFHALLRDRQFERVTTHHFRTVEIFFKLKYTLPQSLSVDLCHELVNYAFQIRPTLEVQIKAINSVILLLKKNRKANRDHSNQATIDWKAPLDLWEAKFYSSPLPIHHDSDDKVSQFSLALMKFLAKARPNYIVGTPTLWARLAPDFSRMNEEVCLKAVAQLSLLWPAHHDASGHLAEWIRISGSLNTSSEWDFHWLRLFARVAKYQQRSQTFQIDEWAPHLPFLFWKIQQAFQLPSDLGSTPAQANFPTILSGWHGDKSALYYASKLSAELLEPTLRTHGLLHQLLDLLTPFYHPSSAGNSANAISDFVYYVSAFLSIRLGNDKALGRELIPHTSILEKLVELSFLGVYSKSHTVSSKASFALRNVINLDHTMTSSIVMKIMRGLDPSALSQTHQAPSAISALTICGPALLRGDLSWIEHLPAIMQLTLPGIDPNDDGKTSRTLQLYSTWLLYLPVADDTIRPRAPRSALTTRYIQDLNAQLFSPRTLPDNVDEVLWRLGAALESWVLVLLDRLFALLRNQDKPKTAKGTKSDDTFQIGSHMQMVLNQLFVQLSPPLYKVALQRVVDFLQSTFLLNAGKAVAGLVRAVTGPSPELAIQKILLPAVASVLTSKSLSEQELMWQLRLIDGVIQRTSGTFLHPLQDQLKKILALTTAHSNAKVVKLGCKILRHCLVRLTGTYQPDHSRSLPNEAWQEGMQHTMSQFVGVTCSWGNVGIEWHEPSAVELVFAMDLLQTYVVEGCATLTQLATQTPLPAWRSVLRCLLHAVRGAKNILLDNVLPSNDRMPPMLTQPVEHLKATLASNTAVLDRILSLRPLIAQTMHDVQAYWFAADDPLQNKCLRYVIRILHPVLHPRGTSHAAKNSMYAKWRKLSARDVASAALQRKKPKTVDTIPMWPRRMMQDRVQVLCSDHLNQRSFQWSFAVRKNPQWYAHQGMYQLYAQGLDDLLNLSLHKDSKIRQAAQKALSSVLKRYTSWLRHQLPHLIQLLLESKDKDRITGAIHVLQIGRSVHAIWKNWETMQRLIIALCHASEANVLESPEDQMKTQARVLKLFLQVITHIRDAKELAGIQPLLALEAQMQSHWRHQLMFLACFLPWIRTDVPLPQDLWLLVLRGVRSDAPQVQNLSRLLLSRLLKAHAQSTNPVSALPDALFAPETLKALAKDMVANHKIAARSADGQSTDNSPARWSIGVSELMRLVEQERFPPFVRSFGQKSAENINLHHVALVQRLTTQFFAHKKDVSGLWGPVLQELLADDTDERRASMCTAGEILVGVTQANPAQSEEFFLLHLQSIFPKLSVPYAQDWYDVVLLITRTNESTYMRLTEFIVSELELSFQSDSTTDGLSQVRWLTLAQPLLLISLTSASLPQSILDRVKKVAETAVSHPYESVREQVGSVLYKLSLVQDIAPIPLEFDMDAAVSVESELNCRKSFLNLLANYIHSGDSSQFARLLPLFPVVFDTQSYPEPDIARSARAVVDTLSNKLRIQTTDNYASLLQVLATALTSPSWRTRGAVLRFLTVINFHHGLLGWSKDAIERMIISRFVDEKRDVQEMAQYALRSFVRTLDESQVSKLASSFLEVATTTRAARAKKAKQVKRCRWLLGKDATDEEATKKLKTLLEEDEKPRNDQTIESCFGMGAIVLAYPYSVPEFVPALMEELTFHLHVDGSISYLSEIVKSVLLEFKRTHQDSWHEDKAAFSASQLEAIQELLISPHYYS</sequence>
<reference evidence="7" key="2">
    <citation type="submission" date="2019-06" db="EMBL/GenBank/DDBJ databases">
        <title>Genomics analysis of Aphanomyces spp. identifies a new class of oomycete effector associated with host adaptation.</title>
        <authorList>
            <person name="Gaulin E."/>
        </authorList>
    </citation>
    <scope>NUCLEOTIDE SEQUENCE</scope>
    <source>
        <strain evidence="7">CBS 578.67</strain>
    </source>
</reference>
<evidence type="ECO:0000256" key="1">
    <source>
        <dbReference type="ARBA" id="ARBA00005739"/>
    </source>
</evidence>
<dbReference type="Proteomes" id="UP000332933">
    <property type="component" value="Unassembled WGS sequence"/>
</dbReference>
<dbReference type="EMBL" id="VJMH01006520">
    <property type="protein sequence ID" value="KAF0689101.1"/>
    <property type="molecule type" value="Genomic_DNA"/>
</dbReference>
<evidence type="ECO:0000256" key="4">
    <source>
        <dbReference type="ARBA" id="ARBA00023204"/>
    </source>
</evidence>
<keyword evidence="2" id="KW-0677">Repeat</keyword>
<feature type="domain" description="Proteasome activator complex subunit 4 C-terminal" evidence="5">
    <location>
        <begin position="1656"/>
        <end position="1740"/>
    </location>
</feature>
<reference evidence="8 9" key="1">
    <citation type="submission" date="2019-03" db="EMBL/GenBank/DDBJ databases">
        <authorList>
            <person name="Gaulin E."/>
            <person name="Dumas B."/>
        </authorList>
    </citation>
    <scope>NUCLEOTIDE SEQUENCE [LARGE SCALE GENOMIC DNA]</scope>
    <source>
        <strain evidence="8">CBS 568.67</strain>
    </source>
</reference>
<comment type="similarity">
    <text evidence="1">Belongs to the BLM10 family.</text>
</comment>
<accession>A0A485LCJ4</accession>
<dbReference type="InterPro" id="IPR032430">
    <property type="entry name" value="Blm10_mid"/>
</dbReference>
<evidence type="ECO:0000313" key="7">
    <source>
        <dbReference type="EMBL" id="KAF0689101.1"/>
    </source>
</evidence>
<keyword evidence="3" id="KW-0227">DNA damage</keyword>
<dbReference type="GO" id="GO:0005829">
    <property type="term" value="C:cytosol"/>
    <property type="evidence" value="ECO:0007669"/>
    <property type="project" value="TreeGrafter"/>
</dbReference>
<dbReference type="GO" id="GO:0070628">
    <property type="term" value="F:proteasome binding"/>
    <property type="evidence" value="ECO:0007669"/>
    <property type="project" value="InterPro"/>
</dbReference>
<dbReference type="GO" id="GO:0006281">
    <property type="term" value="P:DNA repair"/>
    <property type="evidence" value="ECO:0007669"/>
    <property type="project" value="UniProtKB-KW"/>
</dbReference>
<dbReference type="InterPro" id="IPR011989">
    <property type="entry name" value="ARM-like"/>
</dbReference>